<keyword evidence="2" id="KW-1185">Reference proteome</keyword>
<dbReference type="EMBL" id="CM047738">
    <property type="protein sequence ID" value="KAJ0044792.1"/>
    <property type="molecule type" value="Genomic_DNA"/>
</dbReference>
<organism evidence="1 2">
    <name type="scientific">Pistacia integerrima</name>
    <dbReference type="NCBI Taxonomy" id="434235"/>
    <lineage>
        <taxon>Eukaryota</taxon>
        <taxon>Viridiplantae</taxon>
        <taxon>Streptophyta</taxon>
        <taxon>Embryophyta</taxon>
        <taxon>Tracheophyta</taxon>
        <taxon>Spermatophyta</taxon>
        <taxon>Magnoliopsida</taxon>
        <taxon>eudicotyledons</taxon>
        <taxon>Gunneridae</taxon>
        <taxon>Pentapetalae</taxon>
        <taxon>rosids</taxon>
        <taxon>malvids</taxon>
        <taxon>Sapindales</taxon>
        <taxon>Anacardiaceae</taxon>
        <taxon>Pistacia</taxon>
    </lineage>
</organism>
<dbReference type="Proteomes" id="UP001163603">
    <property type="component" value="Chromosome 3"/>
</dbReference>
<comment type="caution">
    <text evidence="1">The sequence shown here is derived from an EMBL/GenBank/DDBJ whole genome shotgun (WGS) entry which is preliminary data.</text>
</comment>
<reference evidence="2" key="1">
    <citation type="journal article" date="2023" name="G3 (Bethesda)">
        <title>Genome assembly and association tests identify interacting loci associated with vigor, precocity, and sex in interspecific pistachio rootstocks.</title>
        <authorList>
            <person name="Palmer W."/>
            <person name="Jacygrad E."/>
            <person name="Sagayaradj S."/>
            <person name="Cavanaugh K."/>
            <person name="Han R."/>
            <person name="Bertier L."/>
            <person name="Beede B."/>
            <person name="Kafkas S."/>
            <person name="Golino D."/>
            <person name="Preece J."/>
            <person name="Michelmore R."/>
        </authorList>
    </citation>
    <scope>NUCLEOTIDE SEQUENCE [LARGE SCALE GENOMIC DNA]</scope>
</reference>
<protein>
    <submittedName>
        <fullName evidence="1">Uncharacterized protein</fullName>
    </submittedName>
</protein>
<sequence>MNLSTLLSWIRTLIFSILLNACSFNFLLSSATQLSYADHCNSVVPASSITKYEHALFSYFYLRTGYYNGGNRFLSQYQSEGSHTLSFRPQRVYRTEQDSVFSIEGFLVFPSQSTYYYLGNVTSSHFGTGVLRRRRSISFSLEGFWSKSSGKLCMVGKGYIYTKEGKILNLQAVLKLSNLRNSSTTISTLVTGTMESLSISNDMSYFEPISIMILPTPRLNYEYTLVSKESGDEFSGANEIVKGLPISSLPSKSFCSIISRAVNEFNLRYTGDCDSSKNCGPFGAAVGYLPTVVSFERIQCLEKEKRMRVLVDFPSRGYEESDQPFNPNTKLVGEGLWDDKINQLCIVACRFLNTTDSLSNAQVGDCTTKLSLGFPDIWSIRDTSYVVGKIWSNKSENDSGYFDKIMFKSSEIPFRTFPGLRYEYTKINKARSSCWPKGKPKKNRGKGYPNAYSIDMQFDMWVESSKINTSWGSAAPLSVGDEFYSLYAYQARGQSSSISGSAVQANLRDNSPVNISYIISINLRSRVFWRYESLKFSAEGIYDAETGQLCMVGCRHIASTNQSSINDSKDCEVLINFQFPPSNPEMNEGNIKGSIQSTRVKSDPLYFETLFVSSVTYSAPVIRKSIKRMDLEIIIGLVTNTLACVFLGLQLFHVKKNPDVLPFISFVMLLILTLGHTFPLMLNFEALFLQNPEQKIAVLGSGGWLEVNEVLVRIITVVAVLLEVRLLQLSWSARWDGSDQVGLWFAEKSTLFMCLPLYAAGAWILSLVNWSKHRHDFSSTFFRLAHPQQSLSQNWKSYAGLVSDGFLLPQILLNTFRNSKENVLSCSFYFGITFVRLLPHAYDLCRAHNYNPVGSYLYAAPNSDFYSTTWDMIIPAGGLLFTAIIFLQQWLGGQCIIPRKFRESEGYEEVPAVSESQLPDKSGPSDEEIVAAAGSDLDGNK</sequence>
<evidence type="ECO:0000313" key="2">
    <source>
        <dbReference type="Proteomes" id="UP001163603"/>
    </source>
</evidence>
<accession>A0ACC0Z0K2</accession>
<evidence type="ECO:0000313" key="1">
    <source>
        <dbReference type="EMBL" id="KAJ0044792.1"/>
    </source>
</evidence>
<proteinExistence type="predicted"/>
<gene>
    <name evidence="1" type="ORF">Pint_04563</name>
</gene>
<name>A0ACC0Z0K2_9ROSI</name>